<feature type="domain" description="RecX first three-helical" evidence="9">
    <location>
        <begin position="62"/>
        <end position="100"/>
    </location>
</feature>
<gene>
    <name evidence="6 10" type="primary">recX</name>
    <name evidence="10" type="ORF">H9876_05115</name>
</gene>
<dbReference type="PANTHER" id="PTHR33602:SF1">
    <property type="entry name" value="REGULATORY PROTEIN RECX FAMILY PROTEIN"/>
    <property type="match status" value="1"/>
</dbReference>
<dbReference type="Pfam" id="PF21981">
    <property type="entry name" value="RecX_HTH3"/>
    <property type="match status" value="1"/>
</dbReference>
<evidence type="ECO:0000259" key="8">
    <source>
        <dbReference type="Pfam" id="PF21981"/>
    </source>
</evidence>
<dbReference type="InterPro" id="IPR036388">
    <property type="entry name" value="WH-like_DNA-bd_sf"/>
</dbReference>
<dbReference type="GO" id="GO:0006282">
    <property type="term" value="P:regulation of DNA repair"/>
    <property type="evidence" value="ECO:0007669"/>
    <property type="project" value="UniProtKB-UniRule"/>
</dbReference>
<accession>A0A9D1QQI2</accession>
<protein>
    <recommendedName>
        <fullName evidence="4 6">Regulatory protein RecX</fullName>
    </recommendedName>
</protein>
<dbReference type="Proteomes" id="UP000886878">
    <property type="component" value="Unassembled WGS sequence"/>
</dbReference>
<comment type="function">
    <text evidence="1 6">Modulates RecA activity.</text>
</comment>
<evidence type="ECO:0000256" key="6">
    <source>
        <dbReference type="HAMAP-Rule" id="MF_01114"/>
    </source>
</evidence>
<dbReference type="InterPro" id="IPR053924">
    <property type="entry name" value="RecX_HTH_2nd"/>
</dbReference>
<dbReference type="Pfam" id="PF21982">
    <property type="entry name" value="RecX_HTH1"/>
    <property type="match status" value="1"/>
</dbReference>
<dbReference type="NCBIfam" id="NF010733">
    <property type="entry name" value="PRK14135.1"/>
    <property type="match status" value="1"/>
</dbReference>
<reference evidence="10" key="2">
    <citation type="submission" date="2021-04" db="EMBL/GenBank/DDBJ databases">
        <authorList>
            <person name="Gilroy R."/>
        </authorList>
    </citation>
    <scope>NUCLEOTIDE SEQUENCE</scope>
    <source>
        <strain evidence="10">ChiHejej3B27-2180</strain>
    </source>
</reference>
<evidence type="ECO:0000256" key="5">
    <source>
        <dbReference type="ARBA" id="ARBA00022490"/>
    </source>
</evidence>
<dbReference type="GO" id="GO:0005737">
    <property type="term" value="C:cytoplasm"/>
    <property type="evidence" value="ECO:0007669"/>
    <property type="project" value="UniProtKB-SubCell"/>
</dbReference>
<comment type="similarity">
    <text evidence="3 6">Belongs to the RecX family.</text>
</comment>
<comment type="caution">
    <text evidence="10">The sequence shown here is derived from an EMBL/GenBank/DDBJ whole genome shotgun (WGS) entry which is preliminary data.</text>
</comment>
<proteinExistence type="inferred from homology"/>
<dbReference type="Pfam" id="PF02631">
    <property type="entry name" value="RecX_HTH2"/>
    <property type="match status" value="1"/>
</dbReference>
<dbReference type="HAMAP" id="MF_01114">
    <property type="entry name" value="RecX"/>
    <property type="match status" value="1"/>
</dbReference>
<evidence type="ECO:0000256" key="4">
    <source>
        <dbReference type="ARBA" id="ARBA00018111"/>
    </source>
</evidence>
<evidence type="ECO:0000256" key="2">
    <source>
        <dbReference type="ARBA" id="ARBA00004496"/>
    </source>
</evidence>
<keyword evidence="5 6" id="KW-0963">Cytoplasm</keyword>
<evidence type="ECO:0000259" key="7">
    <source>
        <dbReference type="Pfam" id="PF02631"/>
    </source>
</evidence>
<dbReference type="AlphaFoldDB" id="A0A9D1QQI2"/>
<dbReference type="InterPro" id="IPR053926">
    <property type="entry name" value="RecX_HTH_1st"/>
</dbReference>
<evidence type="ECO:0000313" key="10">
    <source>
        <dbReference type="EMBL" id="HIW70729.1"/>
    </source>
</evidence>
<dbReference type="Gene3D" id="1.10.10.10">
    <property type="entry name" value="Winged helix-like DNA-binding domain superfamily/Winged helix DNA-binding domain"/>
    <property type="match status" value="4"/>
</dbReference>
<sequence length="262" mass="30442">MAKITKITAQKRAGRYNIYLDGKFAFPVSEDVLIKYRLLKGVELDKQQVAAVKRADNQSKLYSRALDYLSYQPRTAAEIEKKLTDLEATPDQIATVLERLKRERLVDDQQYAKSYVRTMARTSLKGPKVISQKLAQKGVSPIDIEAGLTEFSMDQQLTNASKLACKLYRRYHRLSARQRRQRVEQSLATQGYGFDLARQVADENEPAVSADEQHEFMVVEAEKAWKRYRRYQGRDRDQWVLRRLYAKGFDLDEVRAWLSSKH</sequence>
<evidence type="ECO:0000259" key="9">
    <source>
        <dbReference type="Pfam" id="PF21982"/>
    </source>
</evidence>
<feature type="domain" description="RecX third three-helical" evidence="8">
    <location>
        <begin position="154"/>
        <end position="200"/>
    </location>
</feature>
<evidence type="ECO:0000256" key="3">
    <source>
        <dbReference type="ARBA" id="ARBA00009695"/>
    </source>
</evidence>
<feature type="domain" description="RecX second three-helical" evidence="7">
    <location>
        <begin position="107"/>
        <end position="148"/>
    </location>
</feature>
<evidence type="ECO:0000313" key="11">
    <source>
        <dbReference type="Proteomes" id="UP000886878"/>
    </source>
</evidence>
<dbReference type="InterPro" id="IPR003783">
    <property type="entry name" value="Regulatory_RecX"/>
</dbReference>
<dbReference type="EMBL" id="DXGK01000107">
    <property type="protein sequence ID" value="HIW70729.1"/>
    <property type="molecule type" value="Genomic_DNA"/>
</dbReference>
<comment type="subcellular location">
    <subcellularLocation>
        <location evidence="2 6">Cytoplasm</location>
    </subcellularLocation>
</comment>
<dbReference type="PANTHER" id="PTHR33602">
    <property type="entry name" value="REGULATORY PROTEIN RECX FAMILY PROTEIN"/>
    <property type="match status" value="1"/>
</dbReference>
<dbReference type="InterPro" id="IPR053925">
    <property type="entry name" value="RecX_HTH_3rd"/>
</dbReference>
<organism evidence="10 11">
    <name type="scientific">Candidatus Limosilactobacillus merdipullorum</name>
    <dbReference type="NCBI Taxonomy" id="2838653"/>
    <lineage>
        <taxon>Bacteria</taxon>
        <taxon>Bacillati</taxon>
        <taxon>Bacillota</taxon>
        <taxon>Bacilli</taxon>
        <taxon>Lactobacillales</taxon>
        <taxon>Lactobacillaceae</taxon>
        <taxon>Limosilactobacillus</taxon>
    </lineage>
</organism>
<evidence type="ECO:0000256" key="1">
    <source>
        <dbReference type="ARBA" id="ARBA00003529"/>
    </source>
</evidence>
<reference evidence="10" key="1">
    <citation type="journal article" date="2021" name="PeerJ">
        <title>Extensive microbial diversity within the chicken gut microbiome revealed by metagenomics and culture.</title>
        <authorList>
            <person name="Gilroy R."/>
            <person name="Ravi A."/>
            <person name="Getino M."/>
            <person name="Pursley I."/>
            <person name="Horton D.L."/>
            <person name="Alikhan N.F."/>
            <person name="Baker D."/>
            <person name="Gharbi K."/>
            <person name="Hall N."/>
            <person name="Watson M."/>
            <person name="Adriaenssens E.M."/>
            <person name="Foster-Nyarko E."/>
            <person name="Jarju S."/>
            <person name="Secka A."/>
            <person name="Antonio M."/>
            <person name="Oren A."/>
            <person name="Chaudhuri R.R."/>
            <person name="La Ragione R."/>
            <person name="Hildebrand F."/>
            <person name="Pallen M.J."/>
        </authorList>
    </citation>
    <scope>NUCLEOTIDE SEQUENCE</scope>
    <source>
        <strain evidence="10">ChiHejej3B27-2180</strain>
    </source>
</reference>
<name>A0A9D1QQI2_9LACO</name>